<feature type="compositionally biased region" description="Acidic residues" evidence="1">
    <location>
        <begin position="13"/>
        <end position="40"/>
    </location>
</feature>
<evidence type="ECO:0000313" key="3">
    <source>
        <dbReference type="Proteomes" id="UP000265520"/>
    </source>
</evidence>
<organism evidence="2 3">
    <name type="scientific">Trifolium medium</name>
    <dbReference type="NCBI Taxonomy" id="97028"/>
    <lineage>
        <taxon>Eukaryota</taxon>
        <taxon>Viridiplantae</taxon>
        <taxon>Streptophyta</taxon>
        <taxon>Embryophyta</taxon>
        <taxon>Tracheophyta</taxon>
        <taxon>Spermatophyta</taxon>
        <taxon>Magnoliopsida</taxon>
        <taxon>eudicotyledons</taxon>
        <taxon>Gunneridae</taxon>
        <taxon>Pentapetalae</taxon>
        <taxon>rosids</taxon>
        <taxon>fabids</taxon>
        <taxon>Fabales</taxon>
        <taxon>Fabaceae</taxon>
        <taxon>Papilionoideae</taxon>
        <taxon>50 kb inversion clade</taxon>
        <taxon>NPAAA clade</taxon>
        <taxon>Hologalegina</taxon>
        <taxon>IRL clade</taxon>
        <taxon>Trifolieae</taxon>
        <taxon>Trifolium</taxon>
    </lineage>
</organism>
<protein>
    <submittedName>
        <fullName evidence="2">Uncharacterized protein</fullName>
    </submittedName>
</protein>
<evidence type="ECO:0000313" key="2">
    <source>
        <dbReference type="EMBL" id="MCI70576.1"/>
    </source>
</evidence>
<comment type="caution">
    <text evidence="2">The sequence shown here is derived from an EMBL/GenBank/DDBJ whole genome shotgun (WGS) entry which is preliminary data.</text>
</comment>
<accession>A0A392UDT0</accession>
<feature type="region of interest" description="Disordered" evidence="1">
    <location>
        <begin position="1"/>
        <end position="50"/>
    </location>
</feature>
<keyword evidence="3" id="KW-1185">Reference proteome</keyword>
<reference evidence="2 3" key="1">
    <citation type="journal article" date="2018" name="Front. Plant Sci.">
        <title>Red Clover (Trifolium pratense) and Zigzag Clover (T. medium) - A Picture of Genomic Similarities and Differences.</title>
        <authorList>
            <person name="Dluhosova J."/>
            <person name="Istvanek J."/>
            <person name="Nedelnik J."/>
            <person name="Repkova J."/>
        </authorList>
    </citation>
    <scope>NUCLEOTIDE SEQUENCE [LARGE SCALE GENOMIC DNA]</scope>
    <source>
        <strain evidence="3">cv. 10/8</strain>
        <tissue evidence="2">Leaf</tissue>
    </source>
</reference>
<name>A0A392UDT0_9FABA</name>
<dbReference type="AlphaFoldDB" id="A0A392UDT0"/>
<feature type="compositionally biased region" description="Polar residues" evidence="1">
    <location>
        <begin position="41"/>
        <end position="50"/>
    </location>
</feature>
<dbReference type="EMBL" id="LXQA010778659">
    <property type="protein sequence ID" value="MCI70576.1"/>
    <property type="molecule type" value="Genomic_DNA"/>
</dbReference>
<evidence type="ECO:0000256" key="1">
    <source>
        <dbReference type="SAM" id="MobiDB-lite"/>
    </source>
</evidence>
<feature type="non-terminal residue" evidence="2">
    <location>
        <position position="50"/>
    </location>
</feature>
<proteinExistence type="predicted"/>
<dbReference type="Proteomes" id="UP000265520">
    <property type="component" value="Unassembled WGS sequence"/>
</dbReference>
<sequence length="50" mass="5689">MPKSQNVNGVEVTYDEYDDEDNHDDEEIDQSLLLDPEDMIDTSSCPTPTK</sequence>